<comment type="caution">
    <text evidence="2">The sequence shown here is derived from an EMBL/GenBank/DDBJ whole genome shotgun (WGS) entry which is preliminary data.</text>
</comment>
<proteinExistence type="predicted"/>
<name>A0AA38PBG2_9AGAR</name>
<evidence type="ECO:0000313" key="3">
    <source>
        <dbReference type="Proteomes" id="UP001163846"/>
    </source>
</evidence>
<organism evidence="2 3">
    <name type="scientific">Lentinula raphanica</name>
    <dbReference type="NCBI Taxonomy" id="153919"/>
    <lineage>
        <taxon>Eukaryota</taxon>
        <taxon>Fungi</taxon>
        <taxon>Dikarya</taxon>
        <taxon>Basidiomycota</taxon>
        <taxon>Agaricomycotina</taxon>
        <taxon>Agaricomycetes</taxon>
        <taxon>Agaricomycetidae</taxon>
        <taxon>Agaricales</taxon>
        <taxon>Marasmiineae</taxon>
        <taxon>Omphalotaceae</taxon>
        <taxon>Lentinula</taxon>
    </lineage>
</organism>
<accession>A0AA38PBG2</accession>
<dbReference type="EMBL" id="MU806115">
    <property type="protein sequence ID" value="KAJ3839651.1"/>
    <property type="molecule type" value="Genomic_DNA"/>
</dbReference>
<dbReference type="AlphaFoldDB" id="A0AA38PBG2"/>
<feature type="region of interest" description="Disordered" evidence="1">
    <location>
        <begin position="68"/>
        <end position="100"/>
    </location>
</feature>
<keyword evidence="3" id="KW-1185">Reference proteome</keyword>
<reference evidence="2" key="1">
    <citation type="submission" date="2022-08" db="EMBL/GenBank/DDBJ databases">
        <authorList>
            <consortium name="DOE Joint Genome Institute"/>
            <person name="Min B."/>
            <person name="Riley R."/>
            <person name="Sierra-Patev S."/>
            <person name="Naranjo-Ortiz M."/>
            <person name="Looney B."/>
            <person name="Konkel Z."/>
            <person name="Slot J.C."/>
            <person name="Sakamoto Y."/>
            <person name="Steenwyk J.L."/>
            <person name="Rokas A."/>
            <person name="Carro J."/>
            <person name="Camarero S."/>
            <person name="Ferreira P."/>
            <person name="Molpeceres G."/>
            <person name="Ruiz-Duenas F.J."/>
            <person name="Serrano A."/>
            <person name="Henrissat B."/>
            <person name="Drula E."/>
            <person name="Hughes K.W."/>
            <person name="Mata J.L."/>
            <person name="Ishikawa N.K."/>
            <person name="Vargas-Isla R."/>
            <person name="Ushijima S."/>
            <person name="Smith C.A."/>
            <person name="Ahrendt S."/>
            <person name="Andreopoulos W."/>
            <person name="He G."/>
            <person name="Labutti K."/>
            <person name="Lipzen A."/>
            <person name="Ng V."/>
            <person name="Sandor L."/>
            <person name="Barry K."/>
            <person name="Martinez A.T."/>
            <person name="Xiao Y."/>
            <person name="Gibbons J.G."/>
            <person name="Terashima K."/>
            <person name="Hibbett D.S."/>
            <person name="Grigoriev I.V."/>
        </authorList>
    </citation>
    <scope>NUCLEOTIDE SEQUENCE</scope>
    <source>
        <strain evidence="2">TFB9207</strain>
    </source>
</reference>
<dbReference type="Proteomes" id="UP001163846">
    <property type="component" value="Unassembled WGS sequence"/>
</dbReference>
<evidence type="ECO:0000313" key="2">
    <source>
        <dbReference type="EMBL" id="KAJ3839651.1"/>
    </source>
</evidence>
<protein>
    <submittedName>
        <fullName evidence="2">Uncharacterized protein</fullName>
    </submittedName>
</protein>
<sequence>MARRASFLNNELVSSQNLQPTHTFLKRSTPHLRYYYCRTMTPTRFTPTRVLALLLLGAATVSSGVFAAPTTSSINSGRSSTGVARSEGLQSRSSPEQGSLLDVQRRGVEHVNLVPRVDDDTRTYKVLHDDKGLLIIKCPDGQAVAIERPKNTETPKNPEQVEEDIKEGRAKLEEYRNRAATTSKPALFRTDPAVAGEIRNIVADSIEIVGCPLAVASEAFVRSAEDNYREALEYLSDGTTPMQKFIAEYRMSQSRKKRSTLSHGGQRQ</sequence>
<gene>
    <name evidence="2" type="ORF">F5878DRAFT_108632</name>
</gene>
<evidence type="ECO:0000256" key="1">
    <source>
        <dbReference type="SAM" id="MobiDB-lite"/>
    </source>
</evidence>
<feature type="compositionally biased region" description="Polar residues" evidence="1">
    <location>
        <begin position="69"/>
        <end position="97"/>
    </location>
</feature>